<dbReference type="EMBL" id="CZQA01000008">
    <property type="protein sequence ID" value="CUS36101.1"/>
    <property type="molecule type" value="Genomic_DNA"/>
</dbReference>
<dbReference type="Pfam" id="PF07366">
    <property type="entry name" value="SnoaL"/>
    <property type="match status" value="1"/>
</dbReference>
<dbReference type="SUPFAM" id="SSF54427">
    <property type="entry name" value="NTF2-like"/>
    <property type="match status" value="1"/>
</dbReference>
<evidence type="ECO:0000313" key="4">
    <source>
        <dbReference type="Proteomes" id="UP000199032"/>
    </source>
</evidence>
<keyword evidence="4" id="KW-1185">Reference proteome</keyword>
<keyword evidence="2" id="KW-0732">Signal</keyword>
<dbReference type="InterPro" id="IPR032710">
    <property type="entry name" value="NTF2-like_dom_sf"/>
</dbReference>
<name>A0A0S4LEX6_9BACT</name>
<dbReference type="PANTHER" id="PTHR38436:SF1">
    <property type="entry name" value="ESTER CYCLASE"/>
    <property type="match status" value="1"/>
</dbReference>
<organism evidence="3 4">
    <name type="scientific">Candidatus Nitrospira nitrosa</name>
    <dbReference type="NCBI Taxonomy" id="1742972"/>
    <lineage>
        <taxon>Bacteria</taxon>
        <taxon>Pseudomonadati</taxon>
        <taxon>Nitrospirota</taxon>
        <taxon>Nitrospiria</taxon>
        <taxon>Nitrospirales</taxon>
        <taxon>Nitrospiraceae</taxon>
        <taxon>Nitrospira</taxon>
    </lineage>
</organism>
<accession>A0A0S4LEX6</accession>
<proteinExistence type="predicted"/>
<dbReference type="InterPro" id="IPR009959">
    <property type="entry name" value="Cyclase_SnoaL-like"/>
</dbReference>
<keyword evidence="1" id="KW-0175">Coiled coil</keyword>
<feature type="coiled-coil region" evidence="1">
    <location>
        <begin position="23"/>
        <end position="50"/>
    </location>
</feature>
<sequence>MKLRMYFAALGLVLLADSPRIVLAQSNADIELLQQQLAEVQRQRQVETANLANFDDLDFNVYSGQKWDQLGRSHAKDIIVHYPDGSTTKGLDPHIEALKPLFVFAPDHKIVDHPIRIASGNWTAVMGTMTGTFTRPMPSGGGKTIAPTGKSFKLDMVTIGRWEGTTMAEEWLFWDNQTFMKQLGLARQ</sequence>
<dbReference type="Proteomes" id="UP000199032">
    <property type="component" value="Unassembled WGS sequence"/>
</dbReference>
<dbReference type="RefSeq" id="WP_090748661.1">
    <property type="nucleotide sequence ID" value="NZ_CZQA01000008.1"/>
</dbReference>
<evidence type="ECO:0000313" key="3">
    <source>
        <dbReference type="EMBL" id="CUS36101.1"/>
    </source>
</evidence>
<evidence type="ECO:0000256" key="2">
    <source>
        <dbReference type="SAM" id="SignalP"/>
    </source>
</evidence>
<reference evidence="3 4" key="1">
    <citation type="submission" date="2015-10" db="EMBL/GenBank/DDBJ databases">
        <authorList>
            <person name="Gilbert D.G."/>
        </authorList>
    </citation>
    <scope>NUCLEOTIDE SEQUENCE [LARGE SCALE GENOMIC DNA]</scope>
    <source>
        <strain evidence="3">COMA1</strain>
    </source>
</reference>
<dbReference type="PANTHER" id="PTHR38436">
    <property type="entry name" value="POLYKETIDE CYCLASE SNOAL-LIKE DOMAIN"/>
    <property type="match status" value="1"/>
</dbReference>
<dbReference type="AlphaFoldDB" id="A0A0S4LEX6"/>
<gene>
    <name evidence="3" type="ORF">COMA1_20638</name>
</gene>
<dbReference type="Gene3D" id="3.10.450.50">
    <property type="match status" value="1"/>
</dbReference>
<dbReference type="GO" id="GO:0030638">
    <property type="term" value="P:polyketide metabolic process"/>
    <property type="evidence" value="ECO:0007669"/>
    <property type="project" value="InterPro"/>
</dbReference>
<dbReference type="OrthoDB" id="9787933at2"/>
<feature type="signal peptide" evidence="2">
    <location>
        <begin position="1"/>
        <end position="24"/>
    </location>
</feature>
<protein>
    <submittedName>
        <fullName evidence="3">SnoaL-like polyketide cyclase</fullName>
    </submittedName>
</protein>
<dbReference type="STRING" id="1742972.COMA1_20638"/>
<evidence type="ECO:0000256" key="1">
    <source>
        <dbReference type="SAM" id="Coils"/>
    </source>
</evidence>
<feature type="chain" id="PRO_5006623914" evidence="2">
    <location>
        <begin position="25"/>
        <end position="188"/>
    </location>
</feature>